<evidence type="ECO:0000256" key="6">
    <source>
        <dbReference type="ARBA" id="ARBA00022525"/>
    </source>
</evidence>
<dbReference type="InterPro" id="IPR000070">
    <property type="entry name" value="Pectinesterase_cat"/>
</dbReference>
<feature type="active site" evidence="14">
    <location>
        <position position="260"/>
    </location>
</feature>
<keyword evidence="5" id="KW-0134">Cell wall</keyword>
<gene>
    <name evidence="17" type="primary">PME15</name>
    <name evidence="17" type="ORF">AAHA92_01680</name>
</gene>
<dbReference type="GO" id="GO:0045490">
    <property type="term" value="P:pectin catabolic process"/>
    <property type="evidence" value="ECO:0007669"/>
    <property type="project" value="UniProtKB-UniRule"/>
</dbReference>
<comment type="similarity">
    <text evidence="3">Belongs to the pectinesterase family.</text>
</comment>
<accession>A0ABD1IBC9</accession>
<evidence type="ECO:0000256" key="11">
    <source>
        <dbReference type="ARBA" id="ARBA00023316"/>
    </source>
</evidence>
<evidence type="ECO:0000256" key="5">
    <source>
        <dbReference type="ARBA" id="ARBA00022512"/>
    </source>
</evidence>
<evidence type="ECO:0000256" key="13">
    <source>
        <dbReference type="ARBA" id="ARBA00057335"/>
    </source>
</evidence>
<keyword evidence="11" id="KW-0961">Cell wall biogenesis/degradation</keyword>
<keyword evidence="8 15" id="KW-0378">Hydrolase</keyword>
<dbReference type="PANTHER" id="PTHR31321">
    <property type="entry name" value="ACYL-COA THIOESTER HYDROLASE YBHC-RELATED"/>
    <property type="match status" value="1"/>
</dbReference>
<proteinExistence type="inferred from homology"/>
<evidence type="ECO:0000256" key="12">
    <source>
        <dbReference type="ARBA" id="ARBA00047928"/>
    </source>
</evidence>
<evidence type="ECO:0000256" key="14">
    <source>
        <dbReference type="PROSITE-ProRule" id="PRU10040"/>
    </source>
</evidence>
<dbReference type="InterPro" id="IPR033131">
    <property type="entry name" value="Pectinesterase_Asp_AS"/>
</dbReference>
<keyword evidence="18" id="KW-1185">Reference proteome</keyword>
<evidence type="ECO:0000256" key="10">
    <source>
        <dbReference type="ARBA" id="ARBA00023180"/>
    </source>
</evidence>
<dbReference type="Proteomes" id="UP001567538">
    <property type="component" value="Unassembled WGS sequence"/>
</dbReference>
<dbReference type="PROSITE" id="PS00503">
    <property type="entry name" value="PECTINESTERASE_2"/>
    <property type="match status" value="1"/>
</dbReference>
<organism evidence="17 18">
    <name type="scientific">Salvia divinorum</name>
    <name type="common">Maria pastora</name>
    <name type="synonym">Diviner's sage</name>
    <dbReference type="NCBI Taxonomy" id="28513"/>
    <lineage>
        <taxon>Eukaryota</taxon>
        <taxon>Viridiplantae</taxon>
        <taxon>Streptophyta</taxon>
        <taxon>Embryophyta</taxon>
        <taxon>Tracheophyta</taxon>
        <taxon>Spermatophyta</taxon>
        <taxon>Magnoliopsida</taxon>
        <taxon>eudicotyledons</taxon>
        <taxon>Gunneridae</taxon>
        <taxon>Pentapetalae</taxon>
        <taxon>asterids</taxon>
        <taxon>lamiids</taxon>
        <taxon>Lamiales</taxon>
        <taxon>Lamiaceae</taxon>
        <taxon>Nepetoideae</taxon>
        <taxon>Mentheae</taxon>
        <taxon>Salviinae</taxon>
        <taxon>Salvia</taxon>
        <taxon>Salvia subgen. Calosphace</taxon>
    </lineage>
</organism>
<keyword evidence="10" id="KW-0325">Glycoprotein</keyword>
<dbReference type="Pfam" id="PF01095">
    <property type="entry name" value="Pectinesterase"/>
    <property type="match status" value="1"/>
</dbReference>
<dbReference type="PANTHER" id="PTHR31321:SF73">
    <property type="entry name" value="PECTINESTERASE 14-RELATED"/>
    <property type="match status" value="1"/>
</dbReference>
<comment type="subcellular location">
    <subcellularLocation>
        <location evidence="1">Secreted</location>
        <location evidence="1">Cell wall</location>
    </subcellularLocation>
</comment>
<keyword evidence="7 15" id="KW-0732">Signal</keyword>
<dbReference type="Gene3D" id="2.160.20.10">
    <property type="entry name" value="Single-stranded right-handed beta-helix, Pectin lyase-like"/>
    <property type="match status" value="1"/>
</dbReference>
<evidence type="ECO:0000259" key="16">
    <source>
        <dbReference type="Pfam" id="PF01095"/>
    </source>
</evidence>
<name>A0ABD1IBC9_SALDI</name>
<feature type="domain" description="Pectinesterase catalytic" evidence="16">
    <location>
        <begin position="108"/>
        <end position="398"/>
    </location>
</feature>
<evidence type="ECO:0000256" key="3">
    <source>
        <dbReference type="ARBA" id="ARBA00008891"/>
    </source>
</evidence>
<evidence type="ECO:0000313" key="18">
    <source>
        <dbReference type="Proteomes" id="UP001567538"/>
    </source>
</evidence>
<evidence type="ECO:0000256" key="2">
    <source>
        <dbReference type="ARBA" id="ARBA00005184"/>
    </source>
</evidence>
<evidence type="ECO:0000313" key="17">
    <source>
        <dbReference type="EMBL" id="KAL1566025.1"/>
    </source>
</evidence>
<evidence type="ECO:0000256" key="15">
    <source>
        <dbReference type="RuleBase" id="RU000589"/>
    </source>
</evidence>
<evidence type="ECO:0000256" key="8">
    <source>
        <dbReference type="ARBA" id="ARBA00022801"/>
    </source>
</evidence>
<evidence type="ECO:0000256" key="7">
    <source>
        <dbReference type="ARBA" id="ARBA00022729"/>
    </source>
</evidence>
<reference evidence="17 18" key="1">
    <citation type="submission" date="2024-06" db="EMBL/GenBank/DDBJ databases">
        <title>A chromosome level genome sequence of Diviner's sage (Salvia divinorum).</title>
        <authorList>
            <person name="Ford S.A."/>
            <person name="Ro D.-K."/>
            <person name="Ness R.W."/>
            <person name="Phillips M.A."/>
        </authorList>
    </citation>
    <scope>NUCLEOTIDE SEQUENCE [LARGE SCALE GENOMIC DNA]</scope>
    <source>
        <strain evidence="17">SAF-2024a</strain>
        <tissue evidence="17">Leaf</tissue>
    </source>
</reference>
<comment type="catalytic activity">
    <reaction evidence="12 15">
        <text>[(1-&gt;4)-alpha-D-galacturonosyl methyl ester](n) + n H2O = [(1-&gt;4)-alpha-D-galacturonosyl](n) + n methanol + n H(+)</text>
        <dbReference type="Rhea" id="RHEA:22380"/>
        <dbReference type="Rhea" id="RHEA-COMP:14570"/>
        <dbReference type="Rhea" id="RHEA-COMP:14573"/>
        <dbReference type="ChEBI" id="CHEBI:15377"/>
        <dbReference type="ChEBI" id="CHEBI:15378"/>
        <dbReference type="ChEBI" id="CHEBI:17790"/>
        <dbReference type="ChEBI" id="CHEBI:140522"/>
        <dbReference type="ChEBI" id="CHEBI:140523"/>
        <dbReference type="EC" id="3.1.1.11"/>
    </reaction>
</comment>
<dbReference type="SUPFAM" id="SSF51126">
    <property type="entry name" value="Pectin lyase-like"/>
    <property type="match status" value="1"/>
</dbReference>
<keyword evidence="9 15" id="KW-0063">Aspartyl esterase</keyword>
<evidence type="ECO:0000256" key="1">
    <source>
        <dbReference type="ARBA" id="ARBA00004191"/>
    </source>
</evidence>
<comment type="function">
    <text evidence="13">Acts in the modification of cell walls via demethylesterification of cell wall pectin.</text>
</comment>
<feature type="signal peptide" evidence="15">
    <location>
        <begin position="1"/>
        <end position="27"/>
    </location>
</feature>
<dbReference type="GO" id="GO:0030599">
    <property type="term" value="F:pectinesterase activity"/>
    <property type="evidence" value="ECO:0007669"/>
    <property type="project" value="UniProtKB-UniRule"/>
</dbReference>
<dbReference type="AlphaFoldDB" id="A0ABD1IBC9"/>
<feature type="chain" id="PRO_5044527336" description="Pectinesterase" evidence="15">
    <location>
        <begin position="28"/>
        <end position="420"/>
    </location>
</feature>
<evidence type="ECO:0000256" key="4">
    <source>
        <dbReference type="ARBA" id="ARBA00013229"/>
    </source>
</evidence>
<sequence>MSTKTTTFFWITAIAILLLSLVVSLHSSHYSSASIRRVVRAGLLCKVGRKLGLEDIFCTAEDVIYKKHHRPHHHHHHHHHRRQKSSCNETLKWSPNLKSSKKISVVLTVDAKGCANFSSVQRAIDAAPDFSRSWTLIMVDSGTYREKVVVNSNKTNIIIQGKGYLKTAIAWNDTANSTGGTNYSSTFAVSASNFIAYNISFVNTAPAPDPGESGGQAVAMTVSGDQSAFYGCGFYGFQDTLNDARGRHYYKECFIQGSIDFIFGNARSLFEECTINSTAKVEESGIVSGCIAAQARDSVDEKTGYSFVKCSIIGSGKVWLGRAWGHYATTVFAKSYMSGVVSADGWNDWRDPSRDQTVSYGEYECYGPGADTANRVAYGKQLKQSEAAPYMTTSYINGEDWLLDIPSVDQTQFIQFHPSN</sequence>
<dbReference type="InterPro" id="IPR012334">
    <property type="entry name" value="Pectin_lyas_fold"/>
</dbReference>
<comment type="pathway">
    <text evidence="2 15">Glycan metabolism; pectin degradation; 2-dehydro-3-deoxy-D-gluconate from pectin: step 1/5.</text>
</comment>
<dbReference type="EC" id="3.1.1.11" evidence="4 15"/>
<dbReference type="InterPro" id="IPR011050">
    <property type="entry name" value="Pectin_lyase_fold/virulence"/>
</dbReference>
<evidence type="ECO:0000256" key="9">
    <source>
        <dbReference type="ARBA" id="ARBA00023085"/>
    </source>
</evidence>
<dbReference type="FunFam" id="2.160.20.10:FF:000033">
    <property type="entry name" value="Pectinesterase"/>
    <property type="match status" value="1"/>
</dbReference>
<comment type="caution">
    <text evidence="17">The sequence shown here is derived from an EMBL/GenBank/DDBJ whole genome shotgun (WGS) entry which is preliminary data.</text>
</comment>
<keyword evidence="6" id="KW-0964">Secreted</keyword>
<dbReference type="EMBL" id="JBEAFC010000002">
    <property type="protein sequence ID" value="KAL1566025.1"/>
    <property type="molecule type" value="Genomic_DNA"/>
</dbReference>
<protein>
    <recommendedName>
        <fullName evidence="4 15">Pectinesterase</fullName>
        <ecNumber evidence="4 15">3.1.1.11</ecNumber>
    </recommendedName>
</protein>
<dbReference type="GO" id="GO:0042545">
    <property type="term" value="P:cell wall modification"/>
    <property type="evidence" value="ECO:0007669"/>
    <property type="project" value="UniProtKB-UniRule"/>
</dbReference>